<keyword evidence="11" id="KW-0443">Lipid metabolism</keyword>
<evidence type="ECO:0000256" key="13">
    <source>
        <dbReference type="ARBA" id="ARBA00024531"/>
    </source>
</evidence>
<evidence type="ECO:0000256" key="2">
    <source>
        <dbReference type="ARBA" id="ARBA00004651"/>
    </source>
</evidence>
<organism evidence="16 17">
    <name type="scientific">Hexamita inflata</name>
    <dbReference type="NCBI Taxonomy" id="28002"/>
    <lineage>
        <taxon>Eukaryota</taxon>
        <taxon>Metamonada</taxon>
        <taxon>Diplomonadida</taxon>
        <taxon>Hexamitidae</taxon>
        <taxon>Hexamitinae</taxon>
        <taxon>Hexamita</taxon>
    </lineage>
</organism>
<reference evidence="16 17" key="1">
    <citation type="submission" date="2024-07" db="EMBL/GenBank/DDBJ databases">
        <authorList>
            <person name="Akdeniz Z."/>
        </authorList>
    </citation>
    <scope>NUCLEOTIDE SEQUENCE [LARGE SCALE GENOMIC DNA]</scope>
</reference>
<name>A0ABP1GXK6_9EUKA</name>
<evidence type="ECO:0000256" key="8">
    <source>
        <dbReference type="ARBA" id="ARBA00022837"/>
    </source>
</evidence>
<comment type="catalytic activity">
    <reaction evidence="13">
        <text>a 1,2-diacyl-sn-glycerol + H2O = a 2-acylglycerol + a fatty acid + H(+)</text>
        <dbReference type="Rhea" id="RHEA:33275"/>
        <dbReference type="ChEBI" id="CHEBI:15377"/>
        <dbReference type="ChEBI" id="CHEBI:15378"/>
        <dbReference type="ChEBI" id="CHEBI:17389"/>
        <dbReference type="ChEBI" id="CHEBI:17815"/>
        <dbReference type="ChEBI" id="CHEBI:28868"/>
        <dbReference type="EC" id="3.1.1.116"/>
    </reaction>
    <physiologicalReaction direction="left-to-right" evidence="13">
        <dbReference type="Rhea" id="RHEA:33276"/>
    </physiologicalReaction>
</comment>
<dbReference type="InterPro" id="IPR002921">
    <property type="entry name" value="Fungal_lipase-type"/>
</dbReference>
<keyword evidence="10" id="KW-1133">Transmembrane helix</keyword>
<evidence type="ECO:0000256" key="4">
    <source>
        <dbReference type="ARBA" id="ARBA00022553"/>
    </source>
</evidence>
<evidence type="ECO:0000256" key="11">
    <source>
        <dbReference type="ARBA" id="ARBA00023098"/>
    </source>
</evidence>
<dbReference type="PANTHER" id="PTHR45792:SF8">
    <property type="entry name" value="DIACYLGLYCEROL LIPASE-ALPHA"/>
    <property type="match status" value="1"/>
</dbReference>
<dbReference type="EMBL" id="CAXDID020000013">
    <property type="protein sequence ID" value="CAL5981609.1"/>
    <property type="molecule type" value="Genomic_DNA"/>
</dbReference>
<keyword evidence="8" id="KW-0106">Calcium</keyword>
<keyword evidence="6" id="KW-0479">Metal-binding</keyword>
<keyword evidence="12" id="KW-0472">Membrane</keyword>
<evidence type="ECO:0000256" key="1">
    <source>
        <dbReference type="ARBA" id="ARBA00001913"/>
    </source>
</evidence>
<gene>
    <name evidence="16" type="ORF">HINF_LOCUS6741</name>
</gene>
<dbReference type="EC" id="3.1.1.116" evidence="14"/>
<protein>
    <recommendedName>
        <fullName evidence="14">sn-1-specific diacylglycerol lipase</fullName>
        <ecNumber evidence="14">3.1.1.116</ecNumber>
    </recommendedName>
</protein>
<evidence type="ECO:0000256" key="3">
    <source>
        <dbReference type="ARBA" id="ARBA00022475"/>
    </source>
</evidence>
<evidence type="ECO:0000256" key="9">
    <source>
        <dbReference type="ARBA" id="ARBA00022963"/>
    </source>
</evidence>
<feature type="domain" description="Fungal lipase-type" evidence="15">
    <location>
        <begin position="149"/>
        <end position="268"/>
    </location>
</feature>
<keyword evidence="3" id="KW-1003">Cell membrane</keyword>
<dbReference type="PANTHER" id="PTHR45792">
    <property type="entry name" value="DIACYLGLYCEROL LIPASE HOMOLOG-RELATED"/>
    <property type="match status" value="1"/>
</dbReference>
<evidence type="ECO:0000313" key="16">
    <source>
        <dbReference type="EMBL" id="CAL5981609.1"/>
    </source>
</evidence>
<evidence type="ECO:0000256" key="12">
    <source>
        <dbReference type="ARBA" id="ARBA00023136"/>
    </source>
</evidence>
<keyword evidence="5" id="KW-0812">Transmembrane</keyword>
<evidence type="ECO:0000313" key="17">
    <source>
        <dbReference type="Proteomes" id="UP001642409"/>
    </source>
</evidence>
<dbReference type="InterPro" id="IPR029058">
    <property type="entry name" value="AB_hydrolase_fold"/>
</dbReference>
<evidence type="ECO:0000256" key="10">
    <source>
        <dbReference type="ARBA" id="ARBA00022989"/>
    </source>
</evidence>
<proteinExistence type="predicted"/>
<keyword evidence="9" id="KW-0442">Lipid degradation</keyword>
<comment type="caution">
    <text evidence="16">The sequence shown here is derived from an EMBL/GenBank/DDBJ whole genome shotgun (WGS) entry which is preliminary data.</text>
</comment>
<accession>A0ABP1GXK6</accession>
<evidence type="ECO:0000256" key="5">
    <source>
        <dbReference type="ARBA" id="ARBA00022692"/>
    </source>
</evidence>
<dbReference type="Gene3D" id="3.40.50.1820">
    <property type="entry name" value="alpha/beta hydrolase"/>
    <property type="match status" value="1"/>
</dbReference>
<dbReference type="Pfam" id="PF01764">
    <property type="entry name" value="Lipase_3"/>
    <property type="match status" value="1"/>
</dbReference>
<evidence type="ECO:0000256" key="6">
    <source>
        <dbReference type="ARBA" id="ARBA00022723"/>
    </source>
</evidence>
<keyword evidence="4" id="KW-0597">Phosphoprotein</keyword>
<comment type="subcellular location">
    <subcellularLocation>
        <location evidence="2">Cell membrane</location>
        <topology evidence="2">Multi-pass membrane protein</topology>
    </subcellularLocation>
</comment>
<keyword evidence="7" id="KW-0378">Hydrolase</keyword>
<evidence type="ECO:0000259" key="15">
    <source>
        <dbReference type="Pfam" id="PF01764"/>
    </source>
</evidence>
<sequence length="367" mass="42047">MQKCPFDVKAAFQKMFKDTGISVFDIIKYQKYVTKRAPVFGKQVTPSADLKTYATLACCFMTYRFANVMMKPISFVRLIQAAMIDKYDFKSNYLSMTTKRSIKDYLNRVKHVGYSVDNMVMCNLSQSDKKLYQPFFFVFRNPDTGSLIISLRGTTTMMDTMTDLDARTQQVSHNGTIHYFHAGFYEMACIVLQKLKQSDLDLNNATFTGHSMGAAVAAICVLLLKHQNIQTKAVVFSPPPCMDERSCISLEQNVTSYVLERDSVPEMSVHAIRTLFTRIQHLKLQNAKPHAEQQQLIANQPFEPENTKQLSEQTTLEDDLFVPGRIVISYIGRMHEIERHDLGQFTLNFQTIVDHISGKYFMDECCE</sequence>
<evidence type="ECO:0000256" key="7">
    <source>
        <dbReference type="ARBA" id="ARBA00022801"/>
    </source>
</evidence>
<comment type="cofactor">
    <cofactor evidence="1">
        <name>Ca(2+)</name>
        <dbReference type="ChEBI" id="CHEBI:29108"/>
    </cofactor>
</comment>
<keyword evidence="17" id="KW-1185">Reference proteome</keyword>
<evidence type="ECO:0000256" key="14">
    <source>
        <dbReference type="ARBA" id="ARBA00026104"/>
    </source>
</evidence>
<dbReference type="InterPro" id="IPR052214">
    <property type="entry name" value="DAG_Lipase-Related"/>
</dbReference>
<dbReference type="Proteomes" id="UP001642409">
    <property type="component" value="Unassembled WGS sequence"/>
</dbReference>
<dbReference type="SUPFAM" id="SSF53474">
    <property type="entry name" value="alpha/beta-Hydrolases"/>
    <property type="match status" value="1"/>
</dbReference>